<evidence type="ECO:0000256" key="1">
    <source>
        <dbReference type="SAM" id="Phobius"/>
    </source>
</evidence>
<protein>
    <submittedName>
        <fullName evidence="2">Uncharacterized protein</fullName>
    </submittedName>
</protein>
<name>A0A0G0PTL1_9BACT</name>
<reference evidence="2 3" key="1">
    <citation type="journal article" date="2015" name="Nature">
        <title>rRNA introns, odd ribosomes, and small enigmatic genomes across a large radiation of phyla.</title>
        <authorList>
            <person name="Brown C.T."/>
            <person name="Hug L.A."/>
            <person name="Thomas B.C."/>
            <person name="Sharon I."/>
            <person name="Castelle C.J."/>
            <person name="Singh A."/>
            <person name="Wilkins M.J."/>
            <person name="Williams K.H."/>
            <person name="Banfield J.F."/>
        </authorList>
    </citation>
    <scope>NUCLEOTIDE SEQUENCE [LARGE SCALE GENOMIC DNA]</scope>
</reference>
<dbReference type="EMBL" id="LBXO01000068">
    <property type="protein sequence ID" value="KKR31233.1"/>
    <property type="molecule type" value="Genomic_DNA"/>
</dbReference>
<dbReference type="Proteomes" id="UP000034137">
    <property type="component" value="Unassembled WGS sequence"/>
</dbReference>
<accession>A0A0G0PTL1</accession>
<keyword evidence="1" id="KW-0472">Membrane</keyword>
<evidence type="ECO:0000313" key="2">
    <source>
        <dbReference type="EMBL" id="KKR31233.1"/>
    </source>
</evidence>
<proteinExistence type="predicted"/>
<gene>
    <name evidence="2" type="ORF">UT64_C0068G0001</name>
</gene>
<keyword evidence="1" id="KW-0812">Transmembrane</keyword>
<comment type="caution">
    <text evidence="2">The sequence shown here is derived from an EMBL/GenBank/DDBJ whole genome shotgun (WGS) entry which is preliminary data.</text>
</comment>
<keyword evidence="1" id="KW-1133">Transmembrane helix</keyword>
<feature type="non-terminal residue" evidence="2">
    <location>
        <position position="57"/>
    </location>
</feature>
<evidence type="ECO:0000313" key="3">
    <source>
        <dbReference type="Proteomes" id="UP000034137"/>
    </source>
</evidence>
<dbReference type="AlphaFoldDB" id="A0A0G0PTL1"/>
<organism evidence="2 3">
    <name type="scientific">Candidatus Falkowbacteria bacterium GW2011_GWF2_39_8</name>
    <dbReference type="NCBI Taxonomy" id="1618642"/>
    <lineage>
        <taxon>Bacteria</taxon>
        <taxon>Candidatus Falkowiibacteriota</taxon>
    </lineage>
</organism>
<sequence>MKLEEFFYSYLFPTAIPSGRMINRYIPIHRINIIPTGTTGIFGVAYIFAIYIITYIQ</sequence>
<feature type="transmembrane region" description="Helical" evidence="1">
    <location>
        <begin position="34"/>
        <end position="56"/>
    </location>
</feature>